<organism evidence="1">
    <name type="scientific">Haematobia irritans</name>
    <name type="common">Horn fly</name>
    <name type="synonym">Conops irritans</name>
    <dbReference type="NCBI Taxonomy" id="7368"/>
    <lineage>
        <taxon>Eukaryota</taxon>
        <taxon>Metazoa</taxon>
        <taxon>Ecdysozoa</taxon>
        <taxon>Arthropoda</taxon>
        <taxon>Hexapoda</taxon>
        <taxon>Insecta</taxon>
        <taxon>Pterygota</taxon>
        <taxon>Neoptera</taxon>
        <taxon>Endopterygota</taxon>
        <taxon>Diptera</taxon>
        <taxon>Brachycera</taxon>
        <taxon>Muscomorpha</taxon>
        <taxon>Muscoidea</taxon>
        <taxon>Muscidae</taxon>
        <taxon>Haematobia</taxon>
    </lineage>
</organism>
<reference evidence="1" key="1">
    <citation type="submission" date="2017-01" db="EMBL/GenBank/DDBJ databases">
        <title>An insight into the sialome and mialome of the horn fly, Haematobia irritans.</title>
        <authorList>
            <person name="Breijo M."/>
            <person name="Boiani M."/>
            <person name="Ures X."/>
            <person name="Rocha S."/>
            <person name="Sequeira M."/>
            <person name="Ribeiro J.M."/>
        </authorList>
    </citation>
    <scope>NUCLEOTIDE SEQUENCE</scope>
</reference>
<accession>A0A1L8E5Y7</accession>
<proteinExistence type="predicted"/>
<name>A0A1L8E5Y7_HAEIR</name>
<evidence type="ECO:0000313" key="1">
    <source>
        <dbReference type="EMBL" id="JAV14123.1"/>
    </source>
</evidence>
<dbReference type="EMBL" id="GFDG01004676">
    <property type="protein sequence ID" value="JAV14123.1"/>
    <property type="molecule type" value="Transcribed_RNA"/>
</dbReference>
<protein>
    <submittedName>
        <fullName evidence="1">Uncharacterized protein</fullName>
    </submittedName>
</protein>
<dbReference type="AlphaFoldDB" id="A0A1L8E5Y7"/>
<sequence>MIIFLGSLSIIGFYFFTLLDIDFICNFHKITILVFFQNELECLSYFGRKIRNIFHGGGYFLSGIILSSSKGQS</sequence>